<dbReference type="RefSeq" id="WP_211470688.1">
    <property type="nucleotide sequence ID" value="NZ_JAGSXH010000115.1"/>
</dbReference>
<evidence type="ECO:0000313" key="3">
    <source>
        <dbReference type="Proteomes" id="UP000677913"/>
    </source>
</evidence>
<comment type="caution">
    <text evidence="2">The sequence shown here is derived from an EMBL/GenBank/DDBJ whole genome shotgun (WGS) entry which is preliminary data.</text>
</comment>
<name>A0A8J8BFB9_9ACTN</name>
<sequence>MTRRSGSSARAQALLKAAEAVARRDAERIAREKAVQAALAEFFHAQGEIERIYAEAGKTAAPFEQITRDAVRTLDRLGENRTGIAALTGLPVARVREYVLDDGGSLKPAHSAPTHEAGCAGRDE</sequence>
<accession>A0A8J8BFB9</accession>
<feature type="region of interest" description="Disordered" evidence="1">
    <location>
        <begin position="103"/>
        <end position="124"/>
    </location>
</feature>
<protein>
    <submittedName>
        <fullName evidence="2">Uncharacterized protein</fullName>
    </submittedName>
</protein>
<evidence type="ECO:0000256" key="1">
    <source>
        <dbReference type="SAM" id="MobiDB-lite"/>
    </source>
</evidence>
<proteinExistence type="predicted"/>
<organism evidence="2 3">
    <name type="scientific">Actinocrinis puniceicyclus</name>
    <dbReference type="NCBI Taxonomy" id="977794"/>
    <lineage>
        <taxon>Bacteria</taxon>
        <taxon>Bacillati</taxon>
        <taxon>Actinomycetota</taxon>
        <taxon>Actinomycetes</taxon>
        <taxon>Catenulisporales</taxon>
        <taxon>Actinospicaceae</taxon>
        <taxon>Actinocrinis</taxon>
    </lineage>
</organism>
<dbReference type="EMBL" id="JAGSXH010000115">
    <property type="protein sequence ID" value="MBS2966021.1"/>
    <property type="molecule type" value="Genomic_DNA"/>
</dbReference>
<reference evidence="2" key="1">
    <citation type="submission" date="2021-04" db="EMBL/GenBank/DDBJ databases">
        <title>Genome based classification of Actinospica acidithermotolerans sp. nov., an actinobacterium isolated from an Indonesian hot spring.</title>
        <authorList>
            <person name="Kusuma A.B."/>
            <person name="Putra K.E."/>
            <person name="Nafisah S."/>
            <person name="Loh J."/>
            <person name="Nouioui I."/>
            <person name="Goodfellow M."/>
        </authorList>
    </citation>
    <scope>NUCLEOTIDE SEQUENCE</scope>
    <source>
        <strain evidence="2">DSM 45618</strain>
    </source>
</reference>
<dbReference type="AlphaFoldDB" id="A0A8J8BFB9"/>
<dbReference type="Proteomes" id="UP000677913">
    <property type="component" value="Unassembled WGS sequence"/>
</dbReference>
<evidence type="ECO:0000313" key="2">
    <source>
        <dbReference type="EMBL" id="MBS2966021.1"/>
    </source>
</evidence>
<keyword evidence="3" id="KW-1185">Reference proteome</keyword>
<gene>
    <name evidence="2" type="ORF">KGA66_23455</name>
</gene>